<organism evidence="1 2">
    <name type="scientific">Gossypium trilobum</name>
    <dbReference type="NCBI Taxonomy" id="34281"/>
    <lineage>
        <taxon>Eukaryota</taxon>
        <taxon>Viridiplantae</taxon>
        <taxon>Streptophyta</taxon>
        <taxon>Embryophyta</taxon>
        <taxon>Tracheophyta</taxon>
        <taxon>Spermatophyta</taxon>
        <taxon>Magnoliopsida</taxon>
        <taxon>eudicotyledons</taxon>
        <taxon>Gunneridae</taxon>
        <taxon>Pentapetalae</taxon>
        <taxon>rosids</taxon>
        <taxon>malvids</taxon>
        <taxon>Malvales</taxon>
        <taxon>Malvaceae</taxon>
        <taxon>Malvoideae</taxon>
        <taxon>Gossypium</taxon>
    </lineage>
</organism>
<accession>A0A7J9EYP8</accession>
<evidence type="ECO:0000313" key="2">
    <source>
        <dbReference type="Proteomes" id="UP000593568"/>
    </source>
</evidence>
<proteinExistence type="predicted"/>
<comment type="caution">
    <text evidence="1">The sequence shown here is derived from an EMBL/GenBank/DDBJ whole genome shotgun (WGS) entry which is preliminary data.</text>
</comment>
<reference evidence="1 2" key="1">
    <citation type="journal article" date="2019" name="Genome Biol. Evol.">
        <title>Insights into the evolution of the New World diploid cottons (Gossypium, subgenus Houzingenia) based on genome sequencing.</title>
        <authorList>
            <person name="Grover C.E."/>
            <person name="Arick M.A. 2nd"/>
            <person name="Thrash A."/>
            <person name="Conover J.L."/>
            <person name="Sanders W.S."/>
            <person name="Peterson D.G."/>
            <person name="Frelichowski J.E."/>
            <person name="Scheffler J.A."/>
            <person name="Scheffler B.E."/>
            <person name="Wendel J.F."/>
        </authorList>
    </citation>
    <scope>NUCLEOTIDE SEQUENCE [LARGE SCALE GENOMIC DNA]</scope>
    <source>
        <strain evidence="1">8</strain>
        <tissue evidence="1">Leaf</tissue>
    </source>
</reference>
<dbReference type="Proteomes" id="UP000593568">
    <property type="component" value="Unassembled WGS sequence"/>
</dbReference>
<name>A0A7J9EYP8_9ROSI</name>
<keyword evidence="2" id="KW-1185">Reference proteome</keyword>
<gene>
    <name evidence="1" type="ORF">Gotri_006065</name>
</gene>
<sequence length="58" mass="7421">MDFLITWRIMRLSRPGLRQHSEKKVIWYLQWRNTWLYFVAQRFKQIEFTRELLMSQPF</sequence>
<dbReference type="AlphaFoldDB" id="A0A7J9EYP8"/>
<evidence type="ECO:0000313" key="1">
    <source>
        <dbReference type="EMBL" id="MBA0778166.1"/>
    </source>
</evidence>
<dbReference type="EMBL" id="JABEZW010000010">
    <property type="protein sequence ID" value="MBA0778166.1"/>
    <property type="molecule type" value="Genomic_DNA"/>
</dbReference>
<protein>
    <submittedName>
        <fullName evidence="1">Uncharacterized protein</fullName>
    </submittedName>
</protein>